<keyword evidence="3" id="KW-1185">Reference proteome</keyword>
<protein>
    <submittedName>
        <fullName evidence="2">Uncharacterized protein</fullName>
    </submittedName>
</protein>
<feature type="region of interest" description="Disordered" evidence="1">
    <location>
        <begin position="38"/>
        <end position="108"/>
    </location>
</feature>
<reference evidence="2 3" key="1">
    <citation type="submission" date="2017-05" db="EMBL/GenBank/DDBJ databases">
        <authorList>
            <person name="Varghese N."/>
            <person name="Submissions S."/>
        </authorList>
    </citation>
    <scope>NUCLEOTIDE SEQUENCE [LARGE SCALE GENOMIC DNA]</scope>
    <source>
        <strain evidence="2 3">DSM 26001</strain>
    </source>
</reference>
<proteinExistence type="predicted"/>
<dbReference type="EMBL" id="FXUL01000002">
    <property type="protein sequence ID" value="SMP50239.1"/>
    <property type="molecule type" value="Genomic_DNA"/>
</dbReference>
<comment type="caution">
    <text evidence="2">The sequence shown here is derived from an EMBL/GenBank/DDBJ whole genome shotgun (WGS) entry which is preliminary data.</text>
</comment>
<sequence>MTKAPASDIPKEIMMKKITGRLCLALLTLVCAAQGFAQQRDANSDQRNNPAQQQSAQPDPRAQQRQEADRAARGQAEGARQGKLSPEERQALRRQIDEAGHDIYRTRR</sequence>
<name>A0ABY1PWS6_9BURK</name>
<evidence type="ECO:0000313" key="3">
    <source>
        <dbReference type="Proteomes" id="UP001158049"/>
    </source>
</evidence>
<evidence type="ECO:0000313" key="2">
    <source>
        <dbReference type="EMBL" id="SMP50239.1"/>
    </source>
</evidence>
<feature type="compositionally biased region" description="Basic and acidic residues" evidence="1">
    <location>
        <begin position="85"/>
        <end position="108"/>
    </location>
</feature>
<dbReference type="Proteomes" id="UP001158049">
    <property type="component" value="Unassembled WGS sequence"/>
</dbReference>
<gene>
    <name evidence="2" type="ORF">SAMN06295970_102425</name>
</gene>
<organism evidence="2 3">
    <name type="scientific">Noviherbaspirillum suwonense</name>
    <dbReference type="NCBI Taxonomy" id="1224511"/>
    <lineage>
        <taxon>Bacteria</taxon>
        <taxon>Pseudomonadati</taxon>
        <taxon>Pseudomonadota</taxon>
        <taxon>Betaproteobacteria</taxon>
        <taxon>Burkholderiales</taxon>
        <taxon>Oxalobacteraceae</taxon>
        <taxon>Noviherbaspirillum</taxon>
    </lineage>
</organism>
<feature type="compositionally biased region" description="Basic and acidic residues" evidence="1">
    <location>
        <begin position="62"/>
        <end position="72"/>
    </location>
</feature>
<feature type="compositionally biased region" description="Low complexity" evidence="1">
    <location>
        <begin position="73"/>
        <end position="82"/>
    </location>
</feature>
<accession>A0ABY1PWS6</accession>
<feature type="compositionally biased region" description="Polar residues" evidence="1">
    <location>
        <begin position="38"/>
        <end position="57"/>
    </location>
</feature>
<evidence type="ECO:0000256" key="1">
    <source>
        <dbReference type="SAM" id="MobiDB-lite"/>
    </source>
</evidence>